<dbReference type="InterPro" id="IPR022163">
    <property type="entry name" value="GTP_CH_N"/>
</dbReference>
<organism evidence="3 4">
    <name type="scientific">Trichoderma harzianum</name>
    <name type="common">Hypocrea lixii</name>
    <dbReference type="NCBI Taxonomy" id="5544"/>
    <lineage>
        <taxon>Eukaryota</taxon>
        <taxon>Fungi</taxon>
        <taxon>Dikarya</taxon>
        <taxon>Ascomycota</taxon>
        <taxon>Pezizomycotina</taxon>
        <taxon>Sordariomycetes</taxon>
        <taxon>Hypocreomycetidae</taxon>
        <taxon>Hypocreales</taxon>
        <taxon>Hypocreaceae</taxon>
        <taxon>Trichoderma</taxon>
    </lineage>
</organism>
<evidence type="ECO:0000256" key="1">
    <source>
        <dbReference type="SAM" id="MobiDB-lite"/>
    </source>
</evidence>
<dbReference type="Pfam" id="PF12471">
    <property type="entry name" value="GTP_CH_N"/>
    <property type="match status" value="1"/>
</dbReference>
<gene>
    <name evidence="3" type="ORF">THARTR1_07877</name>
</gene>
<dbReference type="PANTHER" id="PTHR47259:SF2">
    <property type="entry name" value="URACIL-REGULATED PROTEIN 1"/>
    <property type="match status" value="1"/>
</dbReference>
<dbReference type="AlphaFoldDB" id="A0A2K0U0Z9"/>
<dbReference type="OrthoDB" id="57939at2759"/>
<evidence type="ECO:0000259" key="2">
    <source>
        <dbReference type="Pfam" id="PF12471"/>
    </source>
</evidence>
<feature type="compositionally biased region" description="Polar residues" evidence="1">
    <location>
        <begin position="69"/>
        <end position="91"/>
    </location>
</feature>
<name>A0A2K0U0Z9_TRIHA</name>
<sequence>MAADGQQDGVLDTLRDIQQTQQRLLSSVESLTSKLGSSTLDTASKLPVTPLLSESEKDPKQKDAEASADLQSSFENGTVQPNSALSPSSRSGFTSRIVLTCIGIDPLQMDWGNPDPQQRGPVVVSRAASTIRRRNAIGAQ</sequence>
<accession>A0A2K0U0Z9</accession>
<dbReference type="PANTHER" id="PTHR47259">
    <property type="match status" value="1"/>
</dbReference>
<evidence type="ECO:0000313" key="3">
    <source>
        <dbReference type="EMBL" id="PNP51437.1"/>
    </source>
</evidence>
<dbReference type="EMBL" id="MTYI01000123">
    <property type="protein sequence ID" value="PNP51437.1"/>
    <property type="molecule type" value="Genomic_DNA"/>
</dbReference>
<feature type="compositionally biased region" description="Basic and acidic residues" evidence="1">
    <location>
        <begin position="54"/>
        <end position="65"/>
    </location>
</feature>
<protein>
    <recommendedName>
        <fullName evidence="2">GTP cyclohydrolase N-terminal domain-containing protein</fullName>
    </recommendedName>
</protein>
<evidence type="ECO:0000313" key="4">
    <source>
        <dbReference type="Proteomes" id="UP000236290"/>
    </source>
</evidence>
<feature type="domain" description="GTP cyclohydrolase N-terminal" evidence="2">
    <location>
        <begin position="103"/>
        <end position="139"/>
    </location>
</feature>
<comment type="caution">
    <text evidence="3">The sequence shown here is derived from an EMBL/GenBank/DDBJ whole genome shotgun (WGS) entry which is preliminary data.</text>
</comment>
<proteinExistence type="predicted"/>
<feature type="region of interest" description="Disordered" evidence="1">
    <location>
        <begin position="36"/>
        <end position="91"/>
    </location>
</feature>
<reference evidence="3 4" key="1">
    <citation type="submission" date="2017-02" db="EMBL/GenBank/DDBJ databases">
        <title>Genomes of Trichoderma spp. with biocontrol activity.</title>
        <authorList>
            <person name="Gardiner D."/>
            <person name="Kazan K."/>
            <person name="Vos C."/>
            <person name="Harvey P."/>
        </authorList>
    </citation>
    <scope>NUCLEOTIDE SEQUENCE [LARGE SCALE GENOMIC DNA]</scope>
    <source>
        <strain evidence="3 4">Tr1</strain>
    </source>
</reference>
<dbReference type="Proteomes" id="UP000236290">
    <property type="component" value="Unassembled WGS sequence"/>
</dbReference>